<dbReference type="EMBL" id="JBHYTS010000061">
    <property type="protein sequence ID" value="MFE1754526.1"/>
    <property type="molecule type" value="Genomic_DNA"/>
</dbReference>
<gene>
    <name evidence="2" type="ORF">ACFW88_28945</name>
</gene>
<sequence>MTGTPGRHDHQDHGNGDDHRTAPPRTAVGEVLREFEDAETDVAEKRDGRHSGEAGEAITPNTRAQEQAEREARGGAGDE</sequence>
<evidence type="ECO:0000313" key="3">
    <source>
        <dbReference type="Proteomes" id="UP001599756"/>
    </source>
</evidence>
<evidence type="ECO:0000313" key="2">
    <source>
        <dbReference type="EMBL" id="MFE1754526.1"/>
    </source>
</evidence>
<dbReference type="RefSeq" id="WP_381802322.1">
    <property type="nucleotide sequence ID" value="NZ_JBHYTS010000061.1"/>
</dbReference>
<protein>
    <submittedName>
        <fullName evidence="2">Uncharacterized protein</fullName>
    </submittedName>
</protein>
<organism evidence="2 3">
    <name type="scientific">Streptomyces anandii</name>
    <dbReference type="NCBI Taxonomy" id="285454"/>
    <lineage>
        <taxon>Bacteria</taxon>
        <taxon>Bacillati</taxon>
        <taxon>Actinomycetota</taxon>
        <taxon>Actinomycetes</taxon>
        <taxon>Kitasatosporales</taxon>
        <taxon>Streptomycetaceae</taxon>
        <taxon>Streptomyces</taxon>
    </lineage>
</organism>
<keyword evidence="3" id="KW-1185">Reference proteome</keyword>
<name>A0ABW6HDT7_9ACTN</name>
<dbReference type="Proteomes" id="UP001599756">
    <property type="component" value="Unassembled WGS sequence"/>
</dbReference>
<proteinExistence type="predicted"/>
<feature type="compositionally biased region" description="Basic and acidic residues" evidence="1">
    <location>
        <begin position="1"/>
        <end position="21"/>
    </location>
</feature>
<reference evidence="2 3" key="1">
    <citation type="submission" date="2024-09" db="EMBL/GenBank/DDBJ databases">
        <title>The Natural Products Discovery Center: Release of the First 8490 Sequenced Strains for Exploring Actinobacteria Biosynthetic Diversity.</title>
        <authorList>
            <person name="Kalkreuter E."/>
            <person name="Kautsar S.A."/>
            <person name="Yang D."/>
            <person name="Bader C.D."/>
            <person name="Teijaro C.N."/>
            <person name="Fluegel L."/>
            <person name="Davis C.M."/>
            <person name="Simpson J.R."/>
            <person name="Lauterbach L."/>
            <person name="Steele A.D."/>
            <person name="Gui C."/>
            <person name="Meng S."/>
            <person name="Li G."/>
            <person name="Viehrig K."/>
            <person name="Ye F."/>
            <person name="Su P."/>
            <person name="Kiefer A.F."/>
            <person name="Nichols A."/>
            <person name="Cepeda A.J."/>
            <person name="Yan W."/>
            <person name="Fan B."/>
            <person name="Jiang Y."/>
            <person name="Adhikari A."/>
            <person name="Zheng C.-J."/>
            <person name="Schuster L."/>
            <person name="Cowan T.M."/>
            <person name="Smanski M.J."/>
            <person name="Chevrette M.G."/>
            <person name="De Carvalho L.P.S."/>
            <person name="Shen B."/>
        </authorList>
    </citation>
    <scope>NUCLEOTIDE SEQUENCE [LARGE SCALE GENOMIC DNA]</scope>
    <source>
        <strain evidence="2 3">NPDC059500</strain>
    </source>
</reference>
<comment type="caution">
    <text evidence="2">The sequence shown here is derived from an EMBL/GenBank/DDBJ whole genome shotgun (WGS) entry which is preliminary data.</text>
</comment>
<accession>A0ABW6HDT7</accession>
<feature type="region of interest" description="Disordered" evidence="1">
    <location>
        <begin position="1"/>
        <end position="79"/>
    </location>
</feature>
<feature type="compositionally biased region" description="Basic and acidic residues" evidence="1">
    <location>
        <begin position="42"/>
        <end position="53"/>
    </location>
</feature>
<evidence type="ECO:0000256" key="1">
    <source>
        <dbReference type="SAM" id="MobiDB-lite"/>
    </source>
</evidence>